<dbReference type="Proteomes" id="UP001230289">
    <property type="component" value="Unassembled WGS sequence"/>
</dbReference>
<feature type="transmembrane region" description="Helical" evidence="8">
    <location>
        <begin position="285"/>
        <end position="306"/>
    </location>
</feature>
<organism evidence="10 11">
    <name type="scientific">Microbacterium capsulatum</name>
    <dbReference type="NCBI Taxonomy" id="3041921"/>
    <lineage>
        <taxon>Bacteria</taxon>
        <taxon>Bacillati</taxon>
        <taxon>Actinomycetota</taxon>
        <taxon>Actinomycetes</taxon>
        <taxon>Micrococcales</taxon>
        <taxon>Microbacteriaceae</taxon>
        <taxon>Microbacterium</taxon>
    </lineage>
</organism>
<feature type="transmembrane region" description="Helical" evidence="8">
    <location>
        <begin position="170"/>
        <end position="189"/>
    </location>
</feature>
<keyword evidence="4" id="KW-1003">Cell membrane</keyword>
<evidence type="ECO:0000256" key="1">
    <source>
        <dbReference type="ARBA" id="ARBA00004651"/>
    </source>
</evidence>
<gene>
    <name evidence="10" type="ORF">RBR11_16610</name>
</gene>
<dbReference type="SUPFAM" id="SSF103473">
    <property type="entry name" value="MFS general substrate transporter"/>
    <property type="match status" value="1"/>
</dbReference>
<keyword evidence="5 8" id="KW-0812">Transmembrane</keyword>
<dbReference type="InterPro" id="IPR011701">
    <property type="entry name" value="MFS"/>
</dbReference>
<feature type="transmembrane region" description="Helical" evidence="8">
    <location>
        <begin position="51"/>
        <end position="70"/>
    </location>
</feature>
<evidence type="ECO:0000256" key="4">
    <source>
        <dbReference type="ARBA" id="ARBA00022475"/>
    </source>
</evidence>
<dbReference type="PRINTS" id="PR01035">
    <property type="entry name" value="TCRTETA"/>
</dbReference>
<feature type="transmembrane region" description="Helical" evidence="8">
    <location>
        <begin position="139"/>
        <end position="164"/>
    </location>
</feature>
<feature type="transmembrane region" description="Helical" evidence="8">
    <location>
        <begin position="210"/>
        <end position="234"/>
    </location>
</feature>
<keyword evidence="11" id="KW-1185">Reference proteome</keyword>
<comment type="subcellular location">
    <subcellularLocation>
        <location evidence="1">Cell membrane</location>
        <topology evidence="1">Multi-pass membrane protein</topology>
    </subcellularLocation>
</comment>
<keyword evidence="6 8" id="KW-1133">Transmembrane helix</keyword>
<feature type="transmembrane region" description="Helical" evidence="8">
    <location>
        <begin position="82"/>
        <end position="100"/>
    </location>
</feature>
<evidence type="ECO:0000256" key="7">
    <source>
        <dbReference type="ARBA" id="ARBA00023136"/>
    </source>
</evidence>
<dbReference type="InterPro" id="IPR006311">
    <property type="entry name" value="TAT_signal"/>
</dbReference>
<evidence type="ECO:0000256" key="2">
    <source>
        <dbReference type="ARBA" id="ARBA00006236"/>
    </source>
</evidence>
<sequence>MTTRTAPPAGTRRSLLPALGALSAFGPISIDGYLPSMPALAADLHTSDALAQFTMSACMIGMAVGTLLWGSISDRYGRRRPLMWGVAGFALTAVLCALAPSIEALIAVRFVQGLCGAAGIVIARAVVHDLFTGADAVAGFSSLAAIAGAAPVLAPLMGGALLTFTDWRGVFVALAVIGVLLLVTAMLFVPETHPREERTTGGMANDFRGFGAALGNRGFMISAVTLGIASVSLFSYLQMSSFVLQSEYGVSAQGYALIFASNAVGIVLAARLNRRLSRRMTGARIGAWSLSIGTVATAAILLSALLHSALPWLLVPLFLAVAVQGVNNPAFTALALGEITRGAGSASAVLGTLSMLLGALIPPLVSSAGVSAPVMGASMCAAFACALLVRTGTSLARRRSGS</sequence>
<feature type="transmembrane region" description="Helical" evidence="8">
    <location>
        <begin position="312"/>
        <end position="336"/>
    </location>
</feature>
<dbReference type="InterPro" id="IPR036259">
    <property type="entry name" value="MFS_trans_sf"/>
</dbReference>
<feature type="domain" description="Major facilitator superfamily (MFS) profile" evidence="9">
    <location>
        <begin position="13"/>
        <end position="402"/>
    </location>
</feature>
<evidence type="ECO:0000256" key="8">
    <source>
        <dbReference type="SAM" id="Phobius"/>
    </source>
</evidence>
<dbReference type="Pfam" id="PF07690">
    <property type="entry name" value="MFS_1"/>
    <property type="match status" value="1"/>
</dbReference>
<evidence type="ECO:0000256" key="6">
    <source>
        <dbReference type="ARBA" id="ARBA00022989"/>
    </source>
</evidence>
<comment type="similarity">
    <text evidence="2">Belongs to the major facilitator superfamily. Bcr/CmlA family.</text>
</comment>
<feature type="transmembrane region" description="Helical" evidence="8">
    <location>
        <begin position="106"/>
        <end position="127"/>
    </location>
</feature>
<name>A0ABU0XKA6_9MICO</name>
<dbReference type="PANTHER" id="PTHR23502">
    <property type="entry name" value="MAJOR FACILITATOR SUPERFAMILY"/>
    <property type="match status" value="1"/>
</dbReference>
<feature type="transmembrane region" description="Helical" evidence="8">
    <location>
        <begin position="254"/>
        <end position="273"/>
    </location>
</feature>
<keyword evidence="7 8" id="KW-0472">Membrane</keyword>
<comment type="caution">
    <text evidence="10">The sequence shown here is derived from an EMBL/GenBank/DDBJ whole genome shotgun (WGS) entry which is preliminary data.</text>
</comment>
<dbReference type="InterPro" id="IPR001958">
    <property type="entry name" value="Tet-R_TetA/multi-R_MdtG-like"/>
</dbReference>
<feature type="transmembrane region" description="Helical" evidence="8">
    <location>
        <begin position="370"/>
        <end position="389"/>
    </location>
</feature>
<dbReference type="PROSITE" id="PS50850">
    <property type="entry name" value="MFS"/>
    <property type="match status" value="1"/>
</dbReference>
<dbReference type="RefSeq" id="WP_308490491.1">
    <property type="nucleotide sequence ID" value="NZ_JAVFCB010000011.1"/>
</dbReference>
<dbReference type="Gene3D" id="1.20.1720.10">
    <property type="entry name" value="Multidrug resistance protein D"/>
    <property type="match status" value="1"/>
</dbReference>
<accession>A0ABU0XKA6</accession>
<dbReference type="NCBIfam" id="TIGR00710">
    <property type="entry name" value="efflux_Bcr_CflA"/>
    <property type="match status" value="1"/>
</dbReference>
<proteinExistence type="inferred from homology"/>
<feature type="transmembrane region" description="Helical" evidence="8">
    <location>
        <begin position="343"/>
        <end position="364"/>
    </location>
</feature>
<protein>
    <submittedName>
        <fullName evidence="10">Multidrug effflux MFS transporter</fullName>
    </submittedName>
</protein>
<dbReference type="EMBL" id="JAVFCB010000011">
    <property type="protein sequence ID" value="MDQ4215541.1"/>
    <property type="molecule type" value="Genomic_DNA"/>
</dbReference>
<reference evidence="10 11" key="1">
    <citation type="submission" date="2023-08" db="EMBL/GenBank/DDBJ databases">
        <title>Microbacterium sp. nov., isolated from a waste landfill.</title>
        <authorList>
            <person name="Wen W."/>
        </authorList>
    </citation>
    <scope>NUCLEOTIDE SEQUENCE [LARGE SCALE GENOMIC DNA]</scope>
    <source>
        <strain evidence="10 11">ASV81</strain>
    </source>
</reference>
<evidence type="ECO:0000256" key="3">
    <source>
        <dbReference type="ARBA" id="ARBA00022448"/>
    </source>
</evidence>
<evidence type="ECO:0000313" key="10">
    <source>
        <dbReference type="EMBL" id="MDQ4215541.1"/>
    </source>
</evidence>
<dbReference type="PANTHER" id="PTHR23502:SF132">
    <property type="entry name" value="POLYAMINE TRANSPORTER 2-RELATED"/>
    <property type="match status" value="1"/>
</dbReference>
<dbReference type="CDD" id="cd17320">
    <property type="entry name" value="MFS_MdfA_MDR_like"/>
    <property type="match status" value="1"/>
</dbReference>
<dbReference type="InterPro" id="IPR020846">
    <property type="entry name" value="MFS_dom"/>
</dbReference>
<keyword evidence="3" id="KW-0813">Transport</keyword>
<evidence type="ECO:0000313" key="11">
    <source>
        <dbReference type="Proteomes" id="UP001230289"/>
    </source>
</evidence>
<dbReference type="PROSITE" id="PS51318">
    <property type="entry name" value="TAT"/>
    <property type="match status" value="1"/>
</dbReference>
<dbReference type="InterPro" id="IPR004812">
    <property type="entry name" value="Efflux_drug-R_Bcr/CmlA"/>
</dbReference>
<evidence type="ECO:0000256" key="5">
    <source>
        <dbReference type="ARBA" id="ARBA00022692"/>
    </source>
</evidence>
<evidence type="ECO:0000259" key="9">
    <source>
        <dbReference type="PROSITE" id="PS50850"/>
    </source>
</evidence>